<dbReference type="SUPFAM" id="SSF56112">
    <property type="entry name" value="Protein kinase-like (PK-like)"/>
    <property type="match status" value="1"/>
</dbReference>
<dbReference type="Gene3D" id="3.30.200.20">
    <property type="entry name" value="Phosphorylase Kinase, domain 1"/>
    <property type="match status" value="1"/>
</dbReference>
<evidence type="ECO:0000256" key="7">
    <source>
        <dbReference type="SAM" id="Phobius"/>
    </source>
</evidence>
<evidence type="ECO:0000256" key="5">
    <source>
        <dbReference type="PROSITE-ProRule" id="PRU10141"/>
    </source>
</evidence>
<evidence type="ECO:0000313" key="10">
    <source>
        <dbReference type="Proteomes" id="UP001189429"/>
    </source>
</evidence>
<evidence type="ECO:0000313" key="9">
    <source>
        <dbReference type="EMBL" id="CAK0852346.1"/>
    </source>
</evidence>
<feature type="transmembrane region" description="Helical" evidence="7">
    <location>
        <begin position="172"/>
        <end position="191"/>
    </location>
</feature>
<sequence length="683" mass="74872">MPDPSSDGRRWMPCCYGLCPCCRRAGYENGVGRFTLRFEDPMQEAGFVKCQKARLSHHVVLLMALSTFLGLITIVGHRYWDEDQYATNEARELSRWQLLMYFATIVSFNLGFSSGTLLAKYNVIGTLGLEIAVVIACGIVVMAIPMCTKHYLARAFGYDDTEAIWGVDTSPTDGNVVLYIDCVVTAVHLLVPIRWVVLAPFEVIPFLAYAVPALTLGSPAVQVVHFNMVVLLALTVFAAVGKRAFERQEREMFAGFLAEKQMRFQAEFQLSRVGRGEDAAGREDVGSDRSLASSRPETTRSASAFDGGPDRQKMIQMRAIGLREQWLIASGEVELMSCRALGEGGFGIVVPGLYHNTLVAVKAPKEGIARKGLSALCNELRILRRLRHPNIAFFYGACMDAGLNKICLVLEYVDGVSLGAFIRSPSRGPDQPEGSRCAAPGARAPERSVSVRSLIVFDILNVLRYLHSREPAVVHGDLKDSNVFVEERFSRSGRPSFHAKLLDFGLSRNITRSAKPLGGTLRWMAPELVSRQAVPPDVAADCYSFGLLTYFIVTGSLPFEGTNAEVMLKRLRRGQSPSLSWPEPADELTQVCQPVVEQCIKPMPALRPTDQQVSNELTPMLNKVAGGVMETAVETLTPAEAISRGTKSPGDTEKCDVDDPACKELMEFSGVVKVRQASSSCPA</sequence>
<keyword evidence="7" id="KW-1133">Transmembrane helix</keyword>
<dbReference type="InterPro" id="IPR051681">
    <property type="entry name" value="Ser/Thr_Kinases-Pseudokinases"/>
</dbReference>
<dbReference type="PANTHER" id="PTHR44329">
    <property type="entry name" value="SERINE/THREONINE-PROTEIN KINASE TNNI3K-RELATED"/>
    <property type="match status" value="1"/>
</dbReference>
<dbReference type="PROSITE" id="PS00108">
    <property type="entry name" value="PROTEIN_KINASE_ST"/>
    <property type="match status" value="1"/>
</dbReference>
<dbReference type="Proteomes" id="UP001189429">
    <property type="component" value="Unassembled WGS sequence"/>
</dbReference>
<dbReference type="InterPro" id="IPR017441">
    <property type="entry name" value="Protein_kinase_ATP_BS"/>
</dbReference>
<feature type="transmembrane region" description="Helical" evidence="7">
    <location>
        <begin position="131"/>
        <end position="152"/>
    </location>
</feature>
<keyword evidence="7" id="KW-0812">Transmembrane</keyword>
<keyword evidence="1" id="KW-0808">Transferase</keyword>
<evidence type="ECO:0000259" key="8">
    <source>
        <dbReference type="PROSITE" id="PS50011"/>
    </source>
</evidence>
<name>A0ABN9U2F2_9DINO</name>
<dbReference type="InterPro" id="IPR008271">
    <property type="entry name" value="Ser/Thr_kinase_AS"/>
</dbReference>
<reference evidence="9" key="1">
    <citation type="submission" date="2023-10" db="EMBL/GenBank/DDBJ databases">
        <authorList>
            <person name="Chen Y."/>
            <person name="Shah S."/>
            <person name="Dougan E. K."/>
            <person name="Thang M."/>
            <person name="Chan C."/>
        </authorList>
    </citation>
    <scope>NUCLEOTIDE SEQUENCE [LARGE SCALE GENOMIC DNA]</scope>
</reference>
<dbReference type="PROSITE" id="PS00107">
    <property type="entry name" value="PROTEIN_KINASE_ATP"/>
    <property type="match status" value="1"/>
</dbReference>
<evidence type="ECO:0000256" key="2">
    <source>
        <dbReference type="ARBA" id="ARBA00022741"/>
    </source>
</evidence>
<feature type="compositionally biased region" description="Polar residues" evidence="6">
    <location>
        <begin position="290"/>
        <end position="302"/>
    </location>
</feature>
<dbReference type="InterPro" id="IPR011009">
    <property type="entry name" value="Kinase-like_dom_sf"/>
</dbReference>
<keyword evidence="7" id="KW-0472">Membrane</keyword>
<comment type="caution">
    <text evidence="9">The sequence shown here is derived from an EMBL/GenBank/DDBJ whole genome shotgun (WGS) entry which is preliminary data.</text>
</comment>
<dbReference type="PANTHER" id="PTHR44329:SF288">
    <property type="entry name" value="MITOGEN-ACTIVATED PROTEIN KINASE KINASE KINASE 20"/>
    <property type="match status" value="1"/>
</dbReference>
<feature type="transmembrane region" description="Helical" evidence="7">
    <location>
        <begin position="198"/>
        <end position="217"/>
    </location>
</feature>
<evidence type="ECO:0000256" key="6">
    <source>
        <dbReference type="SAM" id="MobiDB-lite"/>
    </source>
</evidence>
<dbReference type="PROSITE" id="PS50011">
    <property type="entry name" value="PROTEIN_KINASE_DOM"/>
    <property type="match status" value="1"/>
</dbReference>
<dbReference type="EMBL" id="CAUYUJ010015305">
    <property type="protein sequence ID" value="CAK0852346.1"/>
    <property type="molecule type" value="Genomic_DNA"/>
</dbReference>
<keyword evidence="10" id="KW-1185">Reference proteome</keyword>
<feature type="domain" description="Protein kinase" evidence="8">
    <location>
        <begin position="335"/>
        <end position="621"/>
    </location>
</feature>
<evidence type="ECO:0000256" key="1">
    <source>
        <dbReference type="ARBA" id="ARBA00022679"/>
    </source>
</evidence>
<organism evidence="9 10">
    <name type="scientific">Prorocentrum cordatum</name>
    <dbReference type="NCBI Taxonomy" id="2364126"/>
    <lineage>
        <taxon>Eukaryota</taxon>
        <taxon>Sar</taxon>
        <taxon>Alveolata</taxon>
        <taxon>Dinophyceae</taxon>
        <taxon>Prorocentrales</taxon>
        <taxon>Prorocentraceae</taxon>
        <taxon>Prorocentrum</taxon>
    </lineage>
</organism>
<feature type="binding site" evidence="5">
    <location>
        <position position="371"/>
    </location>
    <ligand>
        <name>ATP</name>
        <dbReference type="ChEBI" id="CHEBI:30616"/>
    </ligand>
</feature>
<accession>A0ABN9U2F2</accession>
<dbReference type="SMART" id="SM00220">
    <property type="entry name" value="S_TKc"/>
    <property type="match status" value="1"/>
</dbReference>
<protein>
    <recommendedName>
        <fullName evidence="8">Protein kinase domain-containing protein</fullName>
    </recommendedName>
</protein>
<proteinExistence type="predicted"/>
<feature type="transmembrane region" description="Helical" evidence="7">
    <location>
        <begin position="59"/>
        <end position="80"/>
    </location>
</feature>
<dbReference type="Gene3D" id="1.10.510.10">
    <property type="entry name" value="Transferase(Phosphotransferase) domain 1"/>
    <property type="match status" value="1"/>
</dbReference>
<evidence type="ECO:0000256" key="3">
    <source>
        <dbReference type="ARBA" id="ARBA00022777"/>
    </source>
</evidence>
<feature type="transmembrane region" description="Helical" evidence="7">
    <location>
        <begin position="100"/>
        <end position="119"/>
    </location>
</feature>
<keyword evidence="3" id="KW-0418">Kinase</keyword>
<gene>
    <name evidence="9" type="ORF">PCOR1329_LOCUS44172</name>
</gene>
<dbReference type="Pfam" id="PF00069">
    <property type="entry name" value="Pkinase"/>
    <property type="match status" value="1"/>
</dbReference>
<dbReference type="InterPro" id="IPR000719">
    <property type="entry name" value="Prot_kinase_dom"/>
</dbReference>
<feature type="region of interest" description="Disordered" evidence="6">
    <location>
        <begin position="279"/>
        <end position="309"/>
    </location>
</feature>
<keyword evidence="2 5" id="KW-0547">Nucleotide-binding</keyword>
<evidence type="ECO:0000256" key="4">
    <source>
        <dbReference type="ARBA" id="ARBA00022840"/>
    </source>
</evidence>
<keyword evidence="4 5" id="KW-0067">ATP-binding</keyword>